<dbReference type="EMBL" id="CP061800">
    <property type="protein sequence ID" value="QTA85241.1"/>
    <property type="molecule type" value="Genomic_DNA"/>
</dbReference>
<protein>
    <recommendedName>
        <fullName evidence="3">Toxin-antitoxin system HicB family antitoxin</fullName>
    </recommendedName>
</protein>
<dbReference type="AlphaFoldDB" id="A0A975GKX5"/>
<organism evidence="1 2">
    <name type="scientific">Desulfonema magnum</name>
    <dbReference type="NCBI Taxonomy" id="45655"/>
    <lineage>
        <taxon>Bacteria</taxon>
        <taxon>Pseudomonadati</taxon>
        <taxon>Thermodesulfobacteriota</taxon>
        <taxon>Desulfobacteria</taxon>
        <taxon>Desulfobacterales</taxon>
        <taxon>Desulfococcaceae</taxon>
        <taxon>Desulfonema</taxon>
    </lineage>
</organism>
<dbReference type="KEGG" id="dmm:dnm_012460"/>
<evidence type="ECO:0008006" key="3">
    <source>
        <dbReference type="Google" id="ProtNLM"/>
    </source>
</evidence>
<dbReference type="Proteomes" id="UP000663722">
    <property type="component" value="Chromosome"/>
</dbReference>
<accession>A0A975GKX5</accession>
<evidence type="ECO:0000313" key="1">
    <source>
        <dbReference type="EMBL" id="QTA85241.1"/>
    </source>
</evidence>
<proteinExistence type="predicted"/>
<dbReference type="GO" id="GO:0006355">
    <property type="term" value="P:regulation of DNA-templated transcription"/>
    <property type="evidence" value="ECO:0007669"/>
    <property type="project" value="InterPro"/>
</dbReference>
<sequence>MSLITVELPKSLHMKISELSEAEGISANQFIVLAAAEKMSALLTENYLEEEARRGKREDFEKVLKAVPCAEPEEHDRI</sequence>
<name>A0A975GKX5_9BACT</name>
<evidence type="ECO:0000313" key="2">
    <source>
        <dbReference type="Proteomes" id="UP000663722"/>
    </source>
</evidence>
<reference evidence="1" key="1">
    <citation type="journal article" date="2021" name="Microb. Physiol.">
        <title>Proteogenomic Insights into the Physiology of Marine, Sulfate-Reducing, Filamentous Desulfonema limicola and Desulfonema magnum.</title>
        <authorList>
            <person name="Schnaars V."/>
            <person name="Wohlbrand L."/>
            <person name="Scheve S."/>
            <person name="Hinrichs C."/>
            <person name="Reinhardt R."/>
            <person name="Rabus R."/>
        </authorList>
    </citation>
    <scope>NUCLEOTIDE SEQUENCE</scope>
    <source>
        <strain evidence="1">4be13</strain>
    </source>
</reference>
<dbReference type="InterPro" id="IPR010985">
    <property type="entry name" value="Ribbon_hlx_hlx"/>
</dbReference>
<keyword evidence="2" id="KW-1185">Reference proteome</keyword>
<gene>
    <name evidence="1" type="ORF">dnm_012460</name>
</gene>
<dbReference type="SUPFAM" id="SSF47598">
    <property type="entry name" value="Ribbon-helix-helix"/>
    <property type="match status" value="1"/>
</dbReference>
<dbReference type="RefSeq" id="WP_207681380.1">
    <property type="nucleotide sequence ID" value="NZ_CP061800.1"/>
</dbReference>